<accession>A0A0R2L5M7</accession>
<sequence length="69" mass="8310">MLKEKVIAQLELESEKLERKMRRLSDVINDQYIGISDSHKAIMIDQYEAMRDYDNALYRRIRDIEGNYD</sequence>
<dbReference type="PATRIC" id="fig|331679.3.peg.1230"/>
<keyword evidence="2" id="KW-1185">Reference proteome</keyword>
<name>A0A0R2L5M7_9LACO</name>
<organism evidence="1 2">
    <name type="scientific">Pediococcus stilesii</name>
    <dbReference type="NCBI Taxonomy" id="331679"/>
    <lineage>
        <taxon>Bacteria</taxon>
        <taxon>Bacillati</taxon>
        <taxon>Bacillota</taxon>
        <taxon>Bacilli</taxon>
        <taxon>Lactobacillales</taxon>
        <taxon>Lactobacillaceae</taxon>
        <taxon>Pediococcus</taxon>
    </lineage>
</organism>
<reference evidence="1 2" key="1">
    <citation type="journal article" date="2015" name="Genome Announc.">
        <title>Expanding the biotechnology potential of lactobacilli through comparative genomics of 213 strains and associated genera.</title>
        <authorList>
            <person name="Sun Z."/>
            <person name="Harris H.M."/>
            <person name="McCann A."/>
            <person name="Guo C."/>
            <person name="Argimon S."/>
            <person name="Zhang W."/>
            <person name="Yang X."/>
            <person name="Jeffery I.B."/>
            <person name="Cooney J.C."/>
            <person name="Kagawa T.F."/>
            <person name="Liu W."/>
            <person name="Song Y."/>
            <person name="Salvetti E."/>
            <person name="Wrobel A."/>
            <person name="Rasinkangas P."/>
            <person name="Parkhill J."/>
            <person name="Rea M.C."/>
            <person name="O'Sullivan O."/>
            <person name="Ritari J."/>
            <person name="Douillard F.P."/>
            <person name="Paul Ross R."/>
            <person name="Yang R."/>
            <person name="Briner A.E."/>
            <person name="Felis G.E."/>
            <person name="de Vos W.M."/>
            <person name="Barrangou R."/>
            <person name="Klaenhammer T.R."/>
            <person name="Caufield P.W."/>
            <person name="Cui Y."/>
            <person name="Zhang H."/>
            <person name="O'Toole P.W."/>
        </authorList>
    </citation>
    <scope>NUCLEOTIDE SEQUENCE [LARGE SCALE GENOMIC DNA]</scope>
    <source>
        <strain evidence="1 2">DSM 18001</strain>
    </source>
</reference>
<gene>
    <name evidence="1" type="ORF">IV81_GL001206</name>
</gene>
<dbReference type="AlphaFoldDB" id="A0A0R2L5M7"/>
<comment type="caution">
    <text evidence="1">The sequence shown here is derived from an EMBL/GenBank/DDBJ whole genome shotgun (WGS) entry which is preliminary data.</text>
</comment>
<protein>
    <submittedName>
        <fullName evidence="1">Uncharacterized protein</fullName>
    </submittedName>
</protein>
<evidence type="ECO:0000313" key="1">
    <source>
        <dbReference type="EMBL" id="KRN94570.1"/>
    </source>
</evidence>
<dbReference type="Proteomes" id="UP000051859">
    <property type="component" value="Unassembled WGS sequence"/>
</dbReference>
<dbReference type="EMBL" id="JQBX01000004">
    <property type="protein sequence ID" value="KRN94570.1"/>
    <property type="molecule type" value="Genomic_DNA"/>
</dbReference>
<dbReference type="RefSeq" id="WP_057801891.1">
    <property type="nucleotide sequence ID" value="NZ_JQBX01000004.1"/>
</dbReference>
<evidence type="ECO:0000313" key="2">
    <source>
        <dbReference type="Proteomes" id="UP000051859"/>
    </source>
</evidence>
<proteinExistence type="predicted"/>
<dbReference type="STRING" id="331679.IV81_GL001206"/>
<dbReference type="Pfam" id="PF21825">
    <property type="entry name" value="crAss001_48"/>
    <property type="match status" value="1"/>
</dbReference>
<dbReference type="InterPro" id="IPR054052">
    <property type="entry name" value="Y16Q-like"/>
</dbReference>